<dbReference type="GO" id="GO:0005634">
    <property type="term" value="C:nucleus"/>
    <property type="evidence" value="ECO:0007669"/>
    <property type="project" value="UniProtKB-SubCell"/>
</dbReference>
<keyword evidence="4" id="KW-1185">Reference proteome</keyword>
<dbReference type="PANTHER" id="PTHR12363">
    <property type="entry name" value="TRANSPORTIN 3 AND IMPORTIN 13"/>
    <property type="match status" value="1"/>
</dbReference>
<dbReference type="GO" id="GO:0006606">
    <property type="term" value="P:protein import into nucleus"/>
    <property type="evidence" value="ECO:0007669"/>
    <property type="project" value="TreeGrafter"/>
</dbReference>
<evidence type="ECO:0000313" key="4">
    <source>
        <dbReference type="Proteomes" id="UP000036681"/>
    </source>
</evidence>
<proteinExistence type="predicted"/>
<dbReference type="PANTHER" id="PTHR12363:SF33">
    <property type="entry name" value="IMPORTIN-13"/>
    <property type="match status" value="1"/>
</dbReference>
<evidence type="ECO:0000256" key="1">
    <source>
        <dbReference type="ARBA" id="ARBA00004123"/>
    </source>
</evidence>
<dbReference type="InterPro" id="IPR011989">
    <property type="entry name" value="ARM-like"/>
</dbReference>
<evidence type="ECO:0000256" key="2">
    <source>
        <dbReference type="ARBA" id="ARBA00022448"/>
    </source>
</evidence>
<evidence type="ECO:0000313" key="5">
    <source>
        <dbReference type="WBParaSite" id="ALUE_0002166301-mRNA-1"/>
    </source>
</evidence>
<dbReference type="WBParaSite" id="ALUE_0002166301-mRNA-1">
    <property type="protein sequence ID" value="ALUE_0002166301-mRNA-1"/>
    <property type="gene ID" value="ALUE_0002166301"/>
</dbReference>
<dbReference type="Gene3D" id="1.25.10.10">
    <property type="entry name" value="Leucine-rich Repeat Variant"/>
    <property type="match status" value="1"/>
</dbReference>
<accession>A0A0M3ISD5</accession>
<reference evidence="5" key="1">
    <citation type="submission" date="2017-02" db="UniProtKB">
        <authorList>
            <consortium name="WormBaseParasite"/>
        </authorList>
    </citation>
    <scope>IDENTIFICATION</scope>
</reference>
<dbReference type="AlphaFoldDB" id="A0A0M3ISD5"/>
<evidence type="ECO:0000256" key="3">
    <source>
        <dbReference type="ARBA" id="ARBA00023242"/>
    </source>
</evidence>
<organism evidence="4 5">
    <name type="scientific">Ascaris lumbricoides</name>
    <name type="common">Giant roundworm</name>
    <dbReference type="NCBI Taxonomy" id="6252"/>
    <lineage>
        <taxon>Eukaryota</taxon>
        <taxon>Metazoa</taxon>
        <taxon>Ecdysozoa</taxon>
        <taxon>Nematoda</taxon>
        <taxon>Chromadorea</taxon>
        <taxon>Rhabditida</taxon>
        <taxon>Spirurina</taxon>
        <taxon>Ascaridomorpha</taxon>
        <taxon>Ascaridoidea</taxon>
        <taxon>Ascarididae</taxon>
        <taxon>Ascaris</taxon>
    </lineage>
</organism>
<comment type="subcellular location">
    <subcellularLocation>
        <location evidence="1">Nucleus</location>
    </subcellularLocation>
</comment>
<dbReference type="Proteomes" id="UP000036681">
    <property type="component" value="Unplaced"/>
</dbReference>
<keyword evidence="3" id="KW-0539">Nucleus</keyword>
<dbReference type="InterPro" id="IPR051345">
    <property type="entry name" value="Importin_beta-like_NTR"/>
</dbReference>
<name>A0A0M3ISD5_ASCLU</name>
<sequence>LLCSFLSVISTWPGRYAVEEIISDTPDGFWELLKDDLTNTADTKIVPETRNKVLAFCRPLYAKMLESAVEKLVFLPHNEFASSYDQEQQANFDSYRRERSEASMQAFVIVGRETLTFLNHRLQDAIATKHCCRTEAVLLLFERVADYLTEVDASAIETVVQLCAEIPSWKLSNGQDESRLGITLMRLLYSLSHVVLTSNQVARLGGMCIEMALSWLDNPNVGAEALNTLEHYAEDRSPDLNALWNPPYDPLVVGISRSEAGFLAAKIRDCPFAEGIYAIAWYVDAFAVRISFVLEYLNVNASTTSHKKGEC</sequence>
<dbReference type="GO" id="GO:0005737">
    <property type="term" value="C:cytoplasm"/>
    <property type="evidence" value="ECO:0007669"/>
    <property type="project" value="TreeGrafter"/>
</dbReference>
<protein>
    <submittedName>
        <fullName evidence="5">E3 ubiquitin-protein ligase listerin</fullName>
    </submittedName>
</protein>
<keyword evidence="2" id="KW-0813">Transport</keyword>